<reference evidence="2" key="1">
    <citation type="submission" date="2023-01" db="EMBL/GenBank/DDBJ databases">
        <title>Colletotrichum chrysophilum M932 genome sequence.</title>
        <authorList>
            <person name="Baroncelli R."/>
        </authorList>
    </citation>
    <scope>NUCLEOTIDE SEQUENCE</scope>
    <source>
        <strain evidence="2">M932</strain>
    </source>
</reference>
<organism evidence="2 3">
    <name type="scientific">Colletotrichum chrysophilum</name>
    <dbReference type="NCBI Taxonomy" id="1836956"/>
    <lineage>
        <taxon>Eukaryota</taxon>
        <taxon>Fungi</taxon>
        <taxon>Dikarya</taxon>
        <taxon>Ascomycota</taxon>
        <taxon>Pezizomycotina</taxon>
        <taxon>Sordariomycetes</taxon>
        <taxon>Hypocreomycetidae</taxon>
        <taxon>Glomerellales</taxon>
        <taxon>Glomerellaceae</taxon>
        <taxon>Colletotrichum</taxon>
        <taxon>Colletotrichum gloeosporioides species complex</taxon>
    </lineage>
</organism>
<name>A0AAD9AYN1_9PEZI</name>
<evidence type="ECO:0000256" key="1">
    <source>
        <dbReference type="SAM" id="MobiDB-lite"/>
    </source>
</evidence>
<dbReference type="EMBL" id="JAQOWY010000002">
    <property type="protein sequence ID" value="KAK1857123.1"/>
    <property type="molecule type" value="Genomic_DNA"/>
</dbReference>
<evidence type="ECO:0000313" key="2">
    <source>
        <dbReference type="EMBL" id="KAK1857123.1"/>
    </source>
</evidence>
<sequence>MKPDESSTVRGQILQLDPKDRWKPIDYIRNIVFFVLRHPIREDILRTSLDNLIRNHLPVLGSKIQSDGKQGVLVCHLPTPSHDGPLFGWSSRRVQTTLAASQLLPASNISASQGVTWGKSIVDLEKEWTPTTWPRARYEDKPDTATFLVHLTQYEDATVVCTNIPHAIVDQLGSSSFVRAWLQVAHLSEKELQRKATYRVTTAKERAGILLGFVPELILQPSETRRLLVFPEALIANLREKHQAKIASTHGAKLQVTNGDIVAALLLKLTHLHRKKPKMIMLTGTVNARGRHPALMVDQPYLHNAVMYSTAHFSISRDTSVCDIAYNNRLAVIEALKPENVDRAFAVTREIALRGYTIHVCEPGELSFTITNWTAAWHGIDFSKCRDRPAGEDEELVADTEQHAEPQHVPTSSPLVFGHSLPRGRPTRFNAQIMCKAEGGYWCDFTSSTKNMALVDQLLSVDPSLESI</sequence>
<dbReference type="Proteomes" id="UP001243330">
    <property type="component" value="Unassembled WGS sequence"/>
</dbReference>
<protein>
    <submittedName>
        <fullName evidence="2">LysR family regulatory protein</fullName>
    </submittedName>
</protein>
<dbReference type="InterPro" id="IPR023213">
    <property type="entry name" value="CAT-like_dom_sf"/>
</dbReference>
<feature type="region of interest" description="Disordered" evidence="1">
    <location>
        <begin position="391"/>
        <end position="417"/>
    </location>
</feature>
<accession>A0AAD9AYN1</accession>
<dbReference type="AlphaFoldDB" id="A0AAD9AYN1"/>
<gene>
    <name evidence="2" type="ORF">CCHR01_00197</name>
</gene>
<dbReference type="Gene3D" id="3.30.559.10">
    <property type="entry name" value="Chloramphenicol acetyltransferase-like domain"/>
    <property type="match status" value="2"/>
</dbReference>
<comment type="caution">
    <text evidence="2">The sequence shown here is derived from an EMBL/GenBank/DDBJ whole genome shotgun (WGS) entry which is preliminary data.</text>
</comment>
<evidence type="ECO:0000313" key="3">
    <source>
        <dbReference type="Proteomes" id="UP001243330"/>
    </source>
</evidence>
<keyword evidence="3" id="KW-1185">Reference proteome</keyword>
<proteinExistence type="predicted"/>